<dbReference type="Gene3D" id="3.40.50.2000">
    <property type="entry name" value="Glycogen Phosphorylase B"/>
    <property type="match status" value="2"/>
</dbReference>
<reference evidence="4" key="1">
    <citation type="journal article" date="2019" name="Int. J. Syst. Evol. Microbiol.">
        <title>The Global Catalogue of Microorganisms (GCM) 10K type strain sequencing project: providing services to taxonomists for standard genome sequencing and annotation.</title>
        <authorList>
            <consortium name="The Broad Institute Genomics Platform"/>
            <consortium name="The Broad Institute Genome Sequencing Center for Infectious Disease"/>
            <person name="Wu L."/>
            <person name="Ma J."/>
        </authorList>
    </citation>
    <scope>NUCLEOTIDE SEQUENCE [LARGE SCALE GENOMIC DNA]</scope>
    <source>
        <strain evidence="4">CCUG 66188</strain>
    </source>
</reference>
<evidence type="ECO:0000259" key="2">
    <source>
        <dbReference type="Pfam" id="PF13439"/>
    </source>
</evidence>
<proteinExistence type="predicted"/>
<evidence type="ECO:0000313" key="3">
    <source>
        <dbReference type="EMBL" id="MFC4672526.1"/>
    </source>
</evidence>
<dbReference type="SUPFAM" id="SSF53756">
    <property type="entry name" value="UDP-Glycosyltransferase/glycogen phosphorylase"/>
    <property type="match status" value="1"/>
</dbReference>
<evidence type="ECO:0000259" key="1">
    <source>
        <dbReference type="Pfam" id="PF00534"/>
    </source>
</evidence>
<dbReference type="Proteomes" id="UP001596023">
    <property type="component" value="Unassembled WGS sequence"/>
</dbReference>
<dbReference type="CDD" id="cd03801">
    <property type="entry name" value="GT4_PimA-like"/>
    <property type="match status" value="1"/>
</dbReference>
<dbReference type="PANTHER" id="PTHR12526">
    <property type="entry name" value="GLYCOSYLTRANSFERASE"/>
    <property type="match status" value="1"/>
</dbReference>
<name>A0ABV9KSF7_9BACT</name>
<protein>
    <submittedName>
        <fullName evidence="3">Glycosyltransferase family 4 protein</fullName>
        <ecNumber evidence="3">2.4.-.-</ecNumber>
    </submittedName>
</protein>
<feature type="domain" description="Glycosyl transferase family 1" evidence="1">
    <location>
        <begin position="159"/>
        <end position="335"/>
    </location>
</feature>
<sequence>MEKQCYELVTGMEKKSKTHRLVFDRKGSKFTFFLTLGRKIKRVCKENPGINIIYFNDALIACFCSFLNLPKNIAYVVTLHGLDVVFPSRLYHKYILTRLNYYHCLIAVSNATARKAIDSGLDRDKITVIPNGVDISMFQEIPEEIFTTWLSEKGICLSNRKILMLLGRPVKRKGFSWFAGHVFPLLRQDQFYLIIAGPFHNKIRLQERLIYMLPAIFRNKLMLFSGYFSDEKLLRKIIYKSENIKHLGRLSYSEIQMLFSRAEAFLMPNIATDGDMEGFGLVCLEASVNKALVLASDIDGIPDAIIDGKNGFLLPSNDAGAWAEKLNYMIGEREHESFNQYRSEFSSFTRANFNWERMVNDYYKVFTGLKSNMK</sequence>
<dbReference type="Pfam" id="PF00534">
    <property type="entry name" value="Glycos_transf_1"/>
    <property type="match status" value="1"/>
</dbReference>
<organism evidence="3 4">
    <name type="scientific">Dysgonomonas termitidis</name>
    <dbReference type="NCBI Taxonomy" id="1516126"/>
    <lineage>
        <taxon>Bacteria</taxon>
        <taxon>Pseudomonadati</taxon>
        <taxon>Bacteroidota</taxon>
        <taxon>Bacteroidia</taxon>
        <taxon>Bacteroidales</taxon>
        <taxon>Dysgonomonadaceae</taxon>
        <taxon>Dysgonomonas</taxon>
    </lineage>
</organism>
<dbReference type="EC" id="2.4.-.-" evidence="3"/>
<dbReference type="InterPro" id="IPR028098">
    <property type="entry name" value="Glyco_trans_4-like_N"/>
</dbReference>
<gene>
    <name evidence="3" type="ORF">ACFO6W_02350</name>
</gene>
<keyword evidence="4" id="KW-1185">Reference proteome</keyword>
<feature type="domain" description="Glycosyltransferase subfamily 4-like N-terminal" evidence="2">
    <location>
        <begin position="22"/>
        <end position="136"/>
    </location>
</feature>
<accession>A0ABV9KSF7</accession>
<evidence type="ECO:0000313" key="4">
    <source>
        <dbReference type="Proteomes" id="UP001596023"/>
    </source>
</evidence>
<dbReference type="Pfam" id="PF13439">
    <property type="entry name" value="Glyco_transf_4"/>
    <property type="match status" value="1"/>
</dbReference>
<dbReference type="InterPro" id="IPR001296">
    <property type="entry name" value="Glyco_trans_1"/>
</dbReference>
<comment type="caution">
    <text evidence="3">The sequence shown here is derived from an EMBL/GenBank/DDBJ whole genome shotgun (WGS) entry which is preliminary data.</text>
</comment>
<keyword evidence="3" id="KW-0808">Transferase</keyword>
<dbReference type="GO" id="GO:0016757">
    <property type="term" value="F:glycosyltransferase activity"/>
    <property type="evidence" value="ECO:0007669"/>
    <property type="project" value="UniProtKB-KW"/>
</dbReference>
<keyword evidence="3" id="KW-0328">Glycosyltransferase</keyword>
<dbReference type="EMBL" id="JBHSGN010000012">
    <property type="protein sequence ID" value="MFC4672526.1"/>
    <property type="molecule type" value="Genomic_DNA"/>
</dbReference>